<dbReference type="Gene3D" id="3.30.200.20">
    <property type="entry name" value="Phosphorylase Kinase, domain 1"/>
    <property type="match status" value="1"/>
</dbReference>
<dbReference type="GO" id="GO:0005524">
    <property type="term" value="F:ATP binding"/>
    <property type="evidence" value="ECO:0007669"/>
    <property type="project" value="UniProtKB-UniRule"/>
</dbReference>
<dbReference type="GO" id="GO:0034501">
    <property type="term" value="P:protein localization to kinetochore"/>
    <property type="evidence" value="ECO:0007669"/>
    <property type="project" value="TreeGrafter"/>
</dbReference>
<feature type="compositionally biased region" description="Polar residues" evidence="7">
    <location>
        <begin position="194"/>
        <end position="217"/>
    </location>
</feature>
<dbReference type="GO" id="GO:0004712">
    <property type="term" value="F:protein serine/threonine/tyrosine kinase activity"/>
    <property type="evidence" value="ECO:0007669"/>
    <property type="project" value="TreeGrafter"/>
</dbReference>
<comment type="caution">
    <text evidence="9">The sequence shown here is derived from an EMBL/GenBank/DDBJ whole genome shotgun (WGS) entry which is preliminary data.</text>
</comment>
<feature type="binding site" evidence="6">
    <location>
        <position position="541"/>
    </location>
    <ligand>
        <name>ATP</name>
        <dbReference type="ChEBI" id="CHEBI:30616"/>
    </ligand>
</feature>
<feature type="region of interest" description="Disordered" evidence="7">
    <location>
        <begin position="172"/>
        <end position="434"/>
    </location>
</feature>
<evidence type="ECO:0000259" key="8">
    <source>
        <dbReference type="PROSITE" id="PS50011"/>
    </source>
</evidence>
<dbReference type="GO" id="GO:0000776">
    <property type="term" value="C:kinetochore"/>
    <property type="evidence" value="ECO:0007669"/>
    <property type="project" value="TreeGrafter"/>
</dbReference>
<feature type="compositionally biased region" description="Polar residues" evidence="7">
    <location>
        <begin position="352"/>
        <end position="369"/>
    </location>
</feature>
<dbReference type="Pfam" id="PF00069">
    <property type="entry name" value="Pkinase"/>
    <property type="match status" value="1"/>
</dbReference>
<keyword evidence="3 6" id="KW-0547">Nucleotide-binding</keyword>
<dbReference type="PANTHER" id="PTHR22974">
    <property type="entry name" value="MIXED LINEAGE PROTEIN KINASE"/>
    <property type="match status" value="1"/>
</dbReference>
<dbReference type="InterPro" id="IPR000719">
    <property type="entry name" value="Prot_kinase_dom"/>
</dbReference>
<keyword evidence="1" id="KW-0723">Serine/threonine-protein kinase</keyword>
<evidence type="ECO:0000313" key="9">
    <source>
        <dbReference type="EMBL" id="CAF9940459.1"/>
    </source>
</evidence>
<dbReference type="GO" id="GO:0033316">
    <property type="term" value="P:meiotic spindle assembly checkpoint signaling"/>
    <property type="evidence" value="ECO:0007669"/>
    <property type="project" value="TreeGrafter"/>
</dbReference>
<feature type="region of interest" description="Disordered" evidence="7">
    <location>
        <begin position="1"/>
        <end position="61"/>
    </location>
</feature>
<accession>A0A8H3PHK4</accession>
<feature type="compositionally biased region" description="Basic and acidic residues" evidence="7">
    <location>
        <begin position="289"/>
        <end position="302"/>
    </location>
</feature>
<feature type="compositionally biased region" description="Polar residues" evidence="7">
    <location>
        <begin position="226"/>
        <end position="236"/>
    </location>
</feature>
<evidence type="ECO:0000256" key="6">
    <source>
        <dbReference type="PROSITE-ProRule" id="PRU10141"/>
    </source>
</evidence>
<dbReference type="SUPFAM" id="SSF56112">
    <property type="entry name" value="Protein kinase-like (PK-like)"/>
    <property type="match status" value="1"/>
</dbReference>
<dbReference type="InterPro" id="IPR008271">
    <property type="entry name" value="Ser/Thr_kinase_AS"/>
</dbReference>
<dbReference type="EMBL" id="CAJPDT010000131">
    <property type="protein sequence ID" value="CAF9940459.1"/>
    <property type="molecule type" value="Genomic_DNA"/>
</dbReference>
<dbReference type="CDD" id="cd14131">
    <property type="entry name" value="PKc_Mps1"/>
    <property type="match status" value="1"/>
</dbReference>
<proteinExistence type="predicted"/>
<gene>
    <name evidence="9" type="primary">MPS1</name>
    <name evidence="9" type="ORF">IMSHALPRED_002034</name>
</gene>
<keyword evidence="4 9" id="KW-0418">Kinase</keyword>
<feature type="compositionally biased region" description="Polar residues" evidence="7">
    <location>
        <begin position="31"/>
        <end position="40"/>
    </location>
</feature>
<dbReference type="SMART" id="SM00220">
    <property type="entry name" value="S_TKc"/>
    <property type="match status" value="1"/>
</dbReference>
<dbReference type="GO" id="GO:0004674">
    <property type="term" value="F:protein serine/threonine kinase activity"/>
    <property type="evidence" value="ECO:0007669"/>
    <property type="project" value="UniProtKB-KW"/>
</dbReference>
<name>A0A8H3PHK4_9LECA</name>
<dbReference type="GO" id="GO:0098813">
    <property type="term" value="P:nuclear chromosome segregation"/>
    <property type="evidence" value="ECO:0007669"/>
    <property type="project" value="UniProtKB-ARBA"/>
</dbReference>
<dbReference type="GO" id="GO:0005634">
    <property type="term" value="C:nucleus"/>
    <property type="evidence" value="ECO:0007669"/>
    <property type="project" value="TreeGrafter"/>
</dbReference>
<dbReference type="PROSITE" id="PS50011">
    <property type="entry name" value="PROTEIN_KINASE_DOM"/>
    <property type="match status" value="1"/>
</dbReference>
<keyword evidence="10" id="KW-1185">Reference proteome</keyword>
<dbReference type="InterPro" id="IPR017441">
    <property type="entry name" value="Protein_kinase_ATP_BS"/>
</dbReference>
<dbReference type="AlphaFoldDB" id="A0A8H3PHK4"/>
<feature type="domain" description="Protein kinase" evidence="8">
    <location>
        <begin position="513"/>
        <end position="796"/>
    </location>
</feature>
<dbReference type="PROSITE" id="PS00108">
    <property type="entry name" value="PROTEIN_KINASE_ST"/>
    <property type="match status" value="1"/>
</dbReference>
<sequence length="855" mass="93319">MTPDTMAAISAASPTPLGASYIDLPGHQRSRLNFRNQPSRPNLKRNVPLPQKSDANASALPQAWKFSIGDSSDDEAPVAPMKFSAEAKALLGEEASVLGGSSPSQKNESQSGEPLQERVNAVRRKSPVLPGASRLRGRTASPISSRPGSPRIVRLNVGTAVPSTLWRTAAVDDSPLQSQQQRDLITPAPRIRGSETSIPATRSGNVSAGAHASSTAKPASAGSEAQAEQMSNSQEHSSIHETALQMSNLSINRTKPDETGVQGSMRIKRVGKVTGRYLSGPARRGMKRRQSDEDQSPIHDDALSSGGGQFLSSGERRESPLLQVADQSPKGGDRPVTRPKSPQHERPPHVRFQSQADIITGSPMQSSQEPPKALIDTVETKPKPVPLSNKEGSSGKRVQPIFKVPPLPPLPSRYDQENEPPPTFKRNKPNGAAMSEKQKFSVMSDEKMLIQTPATVSPQRPALAVRSQNTPHRPAPPPPKMTMLETATANAGAASASQAKKKRNYISVNGKLFTRMDCIGRGGSSKVYRVMAENYKVFALKRVTLEDQDELAIRGYKGEIDLLKRLEKVDRVVTLLDWEINEERHTLSVLMEMGESDLNRVLTLRLNSEDAAFDVTFTRYFWKEMLECVQAVHQYDIVHSDLKPANFLLLQGRLKLIDFGISNAIADDTVNVHREQHIGTPNYMSPEALVDSNAGSGQPSIVGKVMKLGKPSDVWSLGCILYQMTYGKPPFAHISDQYRKIMAIPNPSHVISFPDIGVGGIAVPSGLIRTLRGCLNRNPTQRPTVEQLLIYGDPFLYPDVAAKDTVPVSQELIARLQHNIIKHVREKGMPSDAELSTWPAKFFASIKAAVEEGRA</sequence>
<protein>
    <submittedName>
        <fullName evidence="9">Dual-specificity kinase, spindle pole body (SPB) duplication and spindle checkpoint function</fullName>
    </submittedName>
</protein>
<evidence type="ECO:0000256" key="5">
    <source>
        <dbReference type="ARBA" id="ARBA00022840"/>
    </source>
</evidence>
<dbReference type="PANTHER" id="PTHR22974:SF21">
    <property type="entry name" value="DUAL SPECIFICITY PROTEIN KINASE TTK"/>
    <property type="match status" value="1"/>
</dbReference>
<feature type="compositionally biased region" description="Polar residues" evidence="7">
    <location>
        <begin position="99"/>
        <end position="113"/>
    </location>
</feature>
<reference evidence="9" key="1">
    <citation type="submission" date="2021-03" db="EMBL/GenBank/DDBJ databases">
        <authorList>
            <person name="Tagirdzhanova G."/>
        </authorList>
    </citation>
    <scope>NUCLEOTIDE SEQUENCE</scope>
</reference>
<evidence type="ECO:0000256" key="4">
    <source>
        <dbReference type="ARBA" id="ARBA00022777"/>
    </source>
</evidence>
<dbReference type="Proteomes" id="UP000664534">
    <property type="component" value="Unassembled WGS sequence"/>
</dbReference>
<evidence type="ECO:0000256" key="3">
    <source>
        <dbReference type="ARBA" id="ARBA00022741"/>
    </source>
</evidence>
<feature type="compositionally biased region" description="Polar residues" evidence="7">
    <location>
        <begin position="244"/>
        <end position="253"/>
    </location>
</feature>
<dbReference type="FunFam" id="1.10.510.10:FF:000377">
    <property type="entry name" value="Checkpoint protein kinase"/>
    <property type="match status" value="1"/>
</dbReference>
<dbReference type="FunFam" id="3.30.200.20:FF:000131">
    <property type="entry name" value="Dual specificity protein kinase TTK"/>
    <property type="match status" value="1"/>
</dbReference>
<keyword evidence="2" id="KW-0808">Transferase</keyword>
<dbReference type="OrthoDB" id="20524at2759"/>
<feature type="region of interest" description="Disordered" evidence="7">
    <location>
        <begin position="454"/>
        <end position="477"/>
    </location>
</feature>
<feature type="region of interest" description="Disordered" evidence="7">
    <location>
        <begin position="94"/>
        <end position="151"/>
    </location>
</feature>
<dbReference type="InterPro" id="IPR011009">
    <property type="entry name" value="Kinase-like_dom_sf"/>
</dbReference>
<organism evidence="9 10">
    <name type="scientific">Imshaugia aleurites</name>
    <dbReference type="NCBI Taxonomy" id="172621"/>
    <lineage>
        <taxon>Eukaryota</taxon>
        <taxon>Fungi</taxon>
        <taxon>Dikarya</taxon>
        <taxon>Ascomycota</taxon>
        <taxon>Pezizomycotina</taxon>
        <taxon>Lecanoromycetes</taxon>
        <taxon>OSLEUM clade</taxon>
        <taxon>Lecanoromycetidae</taxon>
        <taxon>Lecanorales</taxon>
        <taxon>Lecanorineae</taxon>
        <taxon>Parmeliaceae</taxon>
        <taxon>Imshaugia</taxon>
    </lineage>
</organism>
<evidence type="ECO:0000313" key="10">
    <source>
        <dbReference type="Proteomes" id="UP000664534"/>
    </source>
</evidence>
<dbReference type="GO" id="GO:0007094">
    <property type="term" value="P:mitotic spindle assembly checkpoint signaling"/>
    <property type="evidence" value="ECO:0007669"/>
    <property type="project" value="TreeGrafter"/>
</dbReference>
<dbReference type="InterPro" id="IPR027084">
    <property type="entry name" value="Mps1_cat"/>
</dbReference>
<evidence type="ECO:0000256" key="7">
    <source>
        <dbReference type="SAM" id="MobiDB-lite"/>
    </source>
</evidence>
<feature type="compositionally biased region" description="Low complexity" evidence="7">
    <location>
        <begin position="141"/>
        <end position="151"/>
    </location>
</feature>
<feature type="compositionally biased region" description="Basic and acidic residues" evidence="7">
    <location>
        <begin position="331"/>
        <end position="348"/>
    </location>
</feature>
<evidence type="ECO:0000256" key="2">
    <source>
        <dbReference type="ARBA" id="ARBA00022679"/>
    </source>
</evidence>
<evidence type="ECO:0000256" key="1">
    <source>
        <dbReference type="ARBA" id="ARBA00022527"/>
    </source>
</evidence>
<dbReference type="PROSITE" id="PS00107">
    <property type="entry name" value="PROTEIN_KINASE_ATP"/>
    <property type="match status" value="1"/>
</dbReference>
<dbReference type="Gene3D" id="1.10.510.10">
    <property type="entry name" value="Transferase(Phosphotransferase) domain 1"/>
    <property type="match status" value="1"/>
</dbReference>
<keyword evidence="5 6" id="KW-0067">ATP-binding</keyword>